<protein>
    <submittedName>
        <fullName evidence="2">Uncharacterized protein</fullName>
    </submittedName>
</protein>
<feature type="compositionally biased region" description="Gly residues" evidence="1">
    <location>
        <begin position="87"/>
        <end position="97"/>
    </location>
</feature>
<evidence type="ECO:0000313" key="2">
    <source>
        <dbReference type="EMBL" id="MED6263314.1"/>
    </source>
</evidence>
<gene>
    <name evidence="2" type="ORF">CHARACLAT_003416</name>
</gene>
<dbReference type="EMBL" id="JAHUTJ010000146">
    <property type="protein sequence ID" value="MED6263314.1"/>
    <property type="molecule type" value="Genomic_DNA"/>
</dbReference>
<evidence type="ECO:0000313" key="3">
    <source>
        <dbReference type="Proteomes" id="UP001352852"/>
    </source>
</evidence>
<feature type="region of interest" description="Disordered" evidence="1">
    <location>
        <begin position="73"/>
        <end position="104"/>
    </location>
</feature>
<organism evidence="2 3">
    <name type="scientific">Characodon lateralis</name>
    <dbReference type="NCBI Taxonomy" id="208331"/>
    <lineage>
        <taxon>Eukaryota</taxon>
        <taxon>Metazoa</taxon>
        <taxon>Chordata</taxon>
        <taxon>Craniata</taxon>
        <taxon>Vertebrata</taxon>
        <taxon>Euteleostomi</taxon>
        <taxon>Actinopterygii</taxon>
        <taxon>Neopterygii</taxon>
        <taxon>Teleostei</taxon>
        <taxon>Neoteleostei</taxon>
        <taxon>Acanthomorphata</taxon>
        <taxon>Ovalentaria</taxon>
        <taxon>Atherinomorphae</taxon>
        <taxon>Cyprinodontiformes</taxon>
        <taxon>Goodeidae</taxon>
        <taxon>Characodon</taxon>
    </lineage>
</organism>
<dbReference type="Proteomes" id="UP001352852">
    <property type="component" value="Unassembled WGS sequence"/>
</dbReference>
<keyword evidence="3" id="KW-1185">Reference proteome</keyword>
<sequence length="104" mass="11401">MNYFLDILMRHKRLSIWGKFHVTQCNWSGFSFAKEFIYQCLSLMTLHIAPKLVRTLLLGKKLKSHLQVSLSPQLPPVLGQSQAGASGTYGGPSGSLGGSTLPVL</sequence>
<name>A0ABU7CKZ6_9TELE</name>
<accession>A0ABU7CKZ6</accession>
<evidence type="ECO:0000256" key="1">
    <source>
        <dbReference type="SAM" id="MobiDB-lite"/>
    </source>
</evidence>
<proteinExistence type="predicted"/>
<comment type="caution">
    <text evidence="2">The sequence shown here is derived from an EMBL/GenBank/DDBJ whole genome shotgun (WGS) entry which is preliminary data.</text>
</comment>
<reference evidence="2 3" key="1">
    <citation type="submission" date="2021-06" db="EMBL/GenBank/DDBJ databases">
        <authorList>
            <person name="Palmer J.M."/>
        </authorList>
    </citation>
    <scope>NUCLEOTIDE SEQUENCE [LARGE SCALE GENOMIC DNA]</scope>
    <source>
        <strain evidence="2 3">CL_MEX2019</strain>
        <tissue evidence="2">Muscle</tissue>
    </source>
</reference>